<dbReference type="Proteomes" id="UP001190700">
    <property type="component" value="Unassembled WGS sequence"/>
</dbReference>
<evidence type="ECO:0000313" key="2">
    <source>
        <dbReference type="EMBL" id="KAK3264761.1"/>
    </source>
</evidence>
<name>A0AAE0FBP7_9CHLO</name>
<sequence length="228" mass="25010">MRGGIEVACVAHAQCAGAAHESGSNTTWMNQSTFGAGSGAVAMTKRGLSSGKHLCGYHCIQKNPQNLNFVVTLEDAAGLAVSFATRDRPRVRKPSYEHDGLLRGLQKAGMVRPAPTESRLARPEWKVSSWRYFTALSYVVKEHTEDAGYRVRGRQLTTMQRNFGRVGRAGDTESLVRVKGELEIIQVGDVPAGVRFLNLTLRAKLDKLGIGRKKARIYVQGNKQVSRV</sequence>
<dbReference type="AlphaFoldDB" id="A0AAE0FBP7"/>
<keyword evidence="3" id="KW-1185">Reference proteome</keyword>
<evidence type="ECO:0000313" key="3">
    <source>
        <dbReference type="Proteomes" id="UP001190700"/>
    </source>
</evidence>
<dbReference type="EMBL" id="LGRX02021391">
    <property type="protein sequence ID" value="KAK3256734.1"/>
    <property type="molecule type" value="Genomic_DNA"/>
</dbReference>
<evidence type="ECO:0000313" key="1">
    <source>
        <dbReference type="EMBL" id="KAK3256734.1"/>
    </source>
</evidence>
<reference evidence="1 3" key="1">
    <citation type="journal article" date="2015" name="Genome Biol. Evol.">
        <title>Comparative Genomics of a Bacterivorous Green Alga Reveals Evolutionary Causalities and Consequences of Phago-Mixotrophic Mode of Nutrition.</title>
        <authorList>
            <person name="Burns J.A."/>
            <person name="Paasch A."/>
            <person name="Narechania A."/>
            <person name="Kim E."/>
        </authorList>
    </citation>
    <scope>NUCLEOTIDE SEQUENCE [LARGE SCALE GENOMIC DNA]</scope>
    <source>
        <strain evidence="1">PLY_AMNH</strain>
    </source>
</reference>
<organism evidence="1 3">
    <name type="scientific">Cymbomonas tetramitiformis</name>
    <dbReference type="NCBI Taxonomy" id="36881"/>
    <lineage>
        <taxon>Eukaryota</taxon>
        <taxon>Viridiplantae</taxon>
        <taxon>Chlorophyta</taxon>
        <taxon>Pyramimonadophyceae</taxon>
        <taxon>Pyramimonadales</taxon>
        <taxon>Pyramimonadaceae</taxon>
        <taxon>Cymbomonas</taxon>
    </lineage>
</organism>
<gene>
    <name evidence="2" type="ORF">CYMTET_26520</name>
    <name evidence="1" type="ORF">CYMTET_34146</name>
</gene>
<reference evidence="1" key="2">
    <citation type="submission" date="2023-06" db="EMBL/GenBank/DDBJ databases">
        <title>Long-read-based genome assembly of the green algal bacterivore Cymbomonas tetramitiformis.</title>
        <authorList>
            <person name="Gyaltshen Y."/>
            <person name="Rozenberg A."/>
            <person name="Paasch A."/>
            <person name="Burns J.A."/>
            <person name="Warring S."/>
            <person name="Larson R."/>
            <person name="Maurer-Alcala X."/>
            <person name="Dacks J."/>
            <person name="Kim E."/>
        </authorList>
    </citation>
    <scope>NUCLEOTIDE SEQUENCE</scope>
    <source>
        <strain evidence="1">PLY_AMNH</strain>
    </source>
</reference>
<dbReference type="EMBL" id="LGRX02014371">
    <property type="protein sequence ID" value="KAK3264761.1"/>
    <property type="molecule type" value="Genomic_DNA"/>
</dbReference>
<protein>
    <submittedName>
        <fullName evidence="1">Uncharacterized protein</fullName>
    </submittedName>
</protein>
<proteinExistence type="predicted"/>
<accession>A0AAE0FBP7</accession>
<comment type="caution">
    <text evidence="1">The sequence shown here is derived from an EMBL/GenBank/DDBJ whole genome shotgun (WGS) entry which is preliminary data.</text>
</comment>